<comment type="caution">
    <text evidence="3">The sequence shown here is derived from an EMBL/GenBank/DDBJ whole genome shotgun (WGS) entry which is preliminary data.</text>
</comment>
<dbReference type="Proteomes" id="UP001303046">
    <property type="component" value="Unassembled WGS sequence"/>
</dbReference>
<evidence type="ECO:0000256" key="1">
    <source>
        <dbReference type="SAM" id="MobiDB-lite"/>
    </source>
</evidence>
<evidence type="ECO:0000259" key="2">
    <source>
        <dbReference type="Pfam" id="PF18701"/>
    </source>
</evidence>
<evidence type="ECO:0000313" key="4">
    <source>
        <dbReference type="Proteomes" id="UP001303046"/>
    </source>
</evidence>
<proteinExistence type="predicted"/>
<dbReference type="PANTHER" id="PTHR47331">
    <property type="entry name" value="PHD-TYPE DOMAIN-CONTAINING PROTEIN"/>
    <property type="match status" value="1"/>
</dbReference>
<feature type="region of interest" description="Disordered" evidence="1">
    <location>
        <begin position="205"/>
        <end position="244"/>
    </location>
</feature>
<name>A0ABR1D003_NECAM</name>
<protein>
    <recommendedName>
        <fullName evidence="2">DUF5641 domain-containing protein</fullName>
    </recommendedName>
</protein>
<dbReference type="Pfam" id="PF18701">
    <property type="entry name" value="DUF5641"/>
    <property type="match status" value="1"/>
</dbReference>
<dbReference type="InterPro" id="IPR040676">
    <property type="entry name" value="DUF5641"/>
</dbReference>
<organism evidence="3 4">
    <name type="scientific">Necator americanus</name>
    <name type="common">Human hookworm</name>
    <dbReference type="NCBI Taxonomy" id="51031"/>
    <lineage>
        <taxon>Eukaryota</taxon>
        <taxon>Metazoa</taxon>
        <taxon>Ecdysozoa</taxon>
        <taxon>Nematoda</taxon>
        <taxon>Chromadorea</taxon>
        <taxon>Rhabditida</taxon>
        <taxon>Rhabditina</taxon>
        <taxon>Rhabditomorpha</taxon>
        <taxon>Strongyloidea</taxon>
        <taxon>Ancylostomatidae</taxon>
        <taxon>Bunostominae</taxon>
        <taxon>Necator</taxon>
    </lineage>
</organism>
<accession>A0ABR1D003</accession>
<feature type="domain" description="DUF5641" evidence="2">
    <location>
        <begin position="120"/>
        <end position="212"/>
    </location>
</feature>
<keyword evidence="4" id="KW-1185">Reference proteome</keyword>
<feature type="compositionally biased region" description="Polar residues" evidence="1">
    <location>
        <begin position="216"/>
        <end position="228"/>
    </location>
</feature>
<dbReference type="EMBL" id="JAVFWL010000003">
    <property type="protein sequence ID" value="KAK6743446.1"/>
    <property type="molecule type" value="Genomic_DNA"/>
</dbReference>
<sequence length="336" mass="38339">MDHCGNRKISFNFIASHSPWQGGIYEWYGNGGIFKSAYRNAIGEETHDIKTLKTLTAECTAVCNSRPLSHVTEEQSWYPLRPTDFLRSTAIIAAPRIKPSELLTSRTDVQENLIKLREYTNEMLDCFWKRWNSEYLLTLREQYKRSNKHPRLEEKAKTAKTPRFILHDDTLKRGKWELGQVAVSTDDFKRTVQVRSANREIIKRPSNRVSPLEISPSDTKQSTSTEAENQGEKETRKASSSHSMTTRSVAKMMNIFTLVTITILFTFFSRCYAKNEGIINSKCLSTVTIAKTIIYADQCMKKEIAITSVKKSHATLNSFADSRSPAQMDTATFQVP</sequence>
<reference evidence="3 4" key="1">
    <citation type="submission" date="2023-08" db="EMBL/GenBank/DDBJ databases">
        <title>A Necator americanus chromosomal reference genome.</title>
        <authorList>
            <person name="Ilik V."/>
            <person name="Petrzelkova K.J."/>
            <person name="Pardy F."/>
            <person name="Fuh T."/>
            <person name="Niatou-Singa F.S."/>
            <person name="Gouil Q."/>
            <person name="Baker L."/>
            <person name="Ritchie M.E."/>
            <person name="Jex A.R."/>
            <person name="Gazzola D."/>
            <person name="Li H."/>
            <person name="Toshio Fujiwara R."/>
            <person name="Zhan B."/>
            <person name="Aroian R.V."/>
            <person name="Pafco B."/>
            <person name="Schwarz E.M."/>
        </authorList>
    </citation>
    <scope>NUCLEOTIDE SEQUENCE [LARGE SCALE GENOMIC DNA]</scope>
    <source>
        <strain evidence="3 4">Aroian</strain>
        <tissue evidence="3">Whole animal</tissue>
    </source>
</reference>
<evidence type="ECO:0000313" key="3">
    <source>
        <dbReference type="EMBL" id="KAK6743446.1"/>
    </source>
</evidence>
<gene>
    <name evidence="3" type="primary">Necator_chrIII.g11369</name>
    <name evidence="3" type="ORF">RB195_010604</name>
</gene>